<dbReference type="CDD" id="cd18315">
    <property type="entry name" value="BTB_POZ_BAB-like"/>
    <property type="match status" value="1"/>
</dbReference>
<feature type="compositionally biased region" description="Basic and acidic residues" evidence="3">
    <location>
        <begin position="194"/>
        <end position="210"/>
    </location>
</feature>
<dbReference type="Gene3D" id="3.30.710.10">
    <property type="entry name" value="Potassium Channel Kv1.1, Chain A"/>
    <property type="match status" value="1"/>
</dbReference>
<dbReference type="EMBL" id="JAZDUA010000138">
    <property type="protein sequence ID" value="KAK7866715.1"/>
    <property type="molecule type" value="Genomic_DNA"/>
</dbReference>
<dbReference type="Pfam" id="PF00651">
    <property type="entry name" value="BTB"/>
    <property type="match status" value="1"/>
</dbReference>
<dbReference type="PROSITE" id="PS50097">
    <property type="entry name" value="BTB"/>
    <property type="match status" value="1"/>
</dbReference>
<gene>
    <name evidence="5" type="ORF">R5R35_003141</name>
</gene>
<dbReference type="Proteomes" id="UP001378592">
    <property type="component" value="Unassembled WGS sequence"/>
</dbReference>
<dbReference type="Pfam" id="PF09237">
    <property type="entry name" value="GAGA"/>
    <property type="match status" value="1"/>
</dbReference>
<dbReference type="AlphaFoldDB" id="A0AAN9Z9D9"/>
<dbReference type="InterPro" id="IPR015318">
    <property type="entry name" value="Znf_GAGA-bd_fac"/>
</dbReference>
<feature type="compositionally biased region" description="Basic residues" evidence="3">
    <location>
        <begin position="149"/>
        <end position="159"/>
    </location>
</feature>
<sequence length="426" mass="45116">MGSTQLYSLTWGEFGTSLVSAVQLLRCHGDLVDVTLAAGGRSFPAHKIVLCAASPFLLNLLKSTPCQHPVVMLAGVTAPDLEALLEFVYRGEVSVDSNQLPSLLQAAHCLNIQGLAPGTISAEKPEEITNVSSAHEALTRDVINSFLPIRRRKRPKHRNSSGPQSKWARQDGLSGDAENRPLDQQTSDAVPLTSEHDVLSIPDVPRKTEEGDTNTQPDDSSALLPTPGNAVSGGGKARGASDQPGMCPLCGAMLRQARNLRRHLLTSCKYRMMGLAGPGMAAVSSASSGVISASLSLPSISSSVPVPPGPLTIPTVTIPPQQLLLEASELQLQQRLTVLPPTHQPPVPPQIPSHQQTPTHQSQQQQSQQQQAHSSSASPNQPLGQACEHIVCKVSPLPSPMSSCSNLMSPSCSNMMSPQPAMVPPQ</sequence>
<feature type="region of interest" description="Disordered" evidence="3">
    <location>
        <begin position="148"/>
        <end position="243"/>
    </location>
</feature>
<dbReference type="GO" id="GO:0006357">
    <property type="term" value="P:regulation of transcription by RNA polymerase II"/>
    <property type="evidence" value="ECO:0007669"/>
    <property type="project" value="TreeGrafter"/>
</dbReference>
<evidence type="ECO:0000313" key="6">
    <source>
        <dbReference type="Proteomes" id="UP001378592"/>
    </source>
</evidence>
<organism evidence="5 6">
    <name type="scientific">Gryllus longicercus</name>
    <dbReference type="NCBI Taxonomy" id="2509291"/>
    <lineage>
        <taxon>Eukaryota</taxon>
        <taxon>Metazoa</taxon>
        <taxon>Ecdysozoa</taxon>
        <taxon>Arthropoda</taxon>
        <taxon>Hexapoda</taxon>
        <taxon>Insecta</taxon>
        <taxon>Pterygota</taxon>
        <taxon>Neoptera</taxon>
        <taxon>Polyneoptera</taxon>
        <taxon>Orthoptera</taxon>
        <taxon>Ensifera</taxon>
        <taxon>Gryllidea</taxon>
        <taxon>Grylloidea</taxon>
        <taxon>Gryllidae</taxon>
        <taxon>Gryllinae</taxon>
        <taxon>Gryllus</taxon>
    </lineage>
</organism>
<comment type="subcellular location">
    <subcellularLocation>
        <location evidence="1">Nucleus</location>
    </subcellularLocation>
</comment>
<feature type="domain" description="BTB" evidence="4">
    <location>
        <begin position="32"/>
        <end position="97"/>
    </location>
</feature>
<feature type="compositionally biased region" description="Low complexity" evidence="3">
    <location>
        <begin position="352"/>
        <end position="379"/>
    </location>
</feature>
<dbReference type="GO" id="GO:0005634">
    <property type="term" value="C:nucleus"/>
    <property type="evidence" value="ECO:0007669"/>
    <property type="project" value="UniProtKB-SubCell"/>
</dbReference>
<evidence type="ECO:0000256" key="1">
    <source>
        <dbReference type="ARBA" id="ARBA00004123"/>
    </source>
</evidence>
<evidence type="ECO:0000256" key="3">
    <source>
        <dbReference type="SAM" id="MobiDB-lite"/>
    </source>
</evidence>
<dbReference type="FunFam" id="3.30.710.10:FF:000096">
    <property type="entry name" value="Trithorax-like, isoform C"/>
    <property type="match status" value="1"/>
</dbReference>
<dbReference type="SMART" id="SM00225">
    <property type="entry name" value="BTB"/>
    <property type="match status" value="1"/>
</dbReference>
<dbReference type="InterPro" id="IPR000210">
    <property type="entry name" value="BTB/POZ_dom"/>
</dbReference>
<evidence type="ECO:0000256" key="2">
    <source>
        <dbReference type="ARBA" id="ARBA00023242"/>
    </source>
</evidence>
<dbReference type="SUPFAM" id="SSF54695">
    <property type="entry name" value="POZ domain"/>
    <property type="match status" value="1"/>
</dbReference>
<evidence type="ECO:0000259" key="4">
    <source>
        <dbReference type="PROSITE" id="PS50097"/>
    </source>
</evidence>
<name>A0AAN9Z9D9_9ORTH</name>
<protein>
    <recommendedName>
        <fullName evidence="4">BTB domain-containing protein</fullName>
    </recommendedName>
</protein>
<keyword evidence="6" id="KW-1185">Reference proteome</keyword>
<dbReference type="InterPro" id="IPR011333">
    <property type="entry name" value="SKP1/BTB/POZ_sf"/>
</dbReference>
<proteinExistence type="predicted"/>
<dbReference type="InterPro" id="IPR051095">
    <property type="entry name" value="Dros_DevTransReg"/>
</dbReference>
<evidence type="ECO:0000313" key="5">
    <source>
        <dbReference type="EMBL" id="KAK7866715.1"/>
    </source>
</evidence>
<reference evidence="5 6" key="1">
    <citation type="submission" date="2024-03" db="EMBL/GenBank/DDBJ databases">
        <title>The genome assembly and annotation of the cricket Gryllus longicercus Weissman &amp; Gray.</title>
        <authorList>
            <person name="Szrajer S."/>
            <person name="Gray D."/>
            <person name="Ylla G."/>
        </authorList>
    </citation>
    <scope>NUCLEOTIDE SEQUENCE [LARGE SCALE GENOMIC DNA]</scope>
    <source>
        <strain evidence="5">DAG 2021-001</strain>
        <tissue evidence="5">Whole body minus gut</tissue>
    </source>
</reference>
<feature type="region of interest" description="Disordered" evidence="3">
    <location>
        <begin position="339"/>
        <end position="382"/>
    </location>
</feature>
<feature type="compositionally biased region" description="Pro residues" evidence="3">
    <location>
        <begin position="342"/>
        <end position="351"/>
    </location>
</feature>
<keyword evidence="2" id="KW-0539">Nucleus</keyword>
<dbReference type="PANTHER" id="PTHR23110:SF10">
    <property type="entry name" value="TRANSCRIPTION FACTOR GAGA"/>
    <property type="match status" value="1"/>
</dbReference>
<dbReference type="PANTHER" id="PTHR23110">
    <property type="entry name" value="BTB DOMAIN TRANSCRIPTION FACTOR"/>
    <property type="match status" value="1"/>
</dbReference>
<accession>A0AAN9Z9D9</accession>
<comment type="caution">
    <text evidence="5">The sequence shown here is derived from an EMBL/GenBank/DDBJ whole genome shotgun (WGS) entry which is preliminary data.</text>
</comment>